<dbReference type="CDD" id="cd02509">
    <property type="entry name" value="GDP-M1P_Guanylyltransferase"/>
    <property type="match status" value="1"/>
</dbReference>
<dbReference type="Pfam" id="PF00483">
    <property type="entry name" value="NTP_transferase"/>
    <property type="match status" value="1"/>
</dbReference>
<evidence type="ECO:0000313" key="13">
    <source>
        <dbReference type="Proteomes" id="UP000295277"/>
    </source>
</evidence>
<evidence type="ECO:0000256" key="3">
    <source>
        <dbReference type="ARBA" id="ARBA00022679"/>
    </source>
</evidence>
<feature type="domain" description="Mannose-6-phosphate isomerase type II C-terminal" evidence="10">
    <location>
        <begin position="358"/>
        <end position="465"/>
    </location>
</feature>
<evidence type="ECO:0000259" key="11">
    <source>
        <dbReference type="Pfam" id="PF22640"/>
    </source>
</evidence>
<dbReference type="Proteomes" id="UP000295277">
    <property type="component" value="Unassembled WGS sequence"/>
</dbReference>
<dbReference type="Gene3D" id="3.90.550.10">
    <property type="entry name" value="Spore Coat Polysaccharide Biosynthesis Protein SpsA, Chain A"/>
    <property type="match status" value="1"/>
</dbReference>
<organism evidence="12 13">
    <name type="scientific">Rhodovulum steppense</name>
    <dbReference type="NCBI Taxonomy" id="540251"/>
    <lineage>
        <taxon>Bacteria</taxon>
        <taxon>Pseudomonadati</taxon>
        <taxon>Pseudomonadota</taxon>
        <taxon>Alphaproteobacteria</taxon>
        <taxon>Rhodobacterales</taxon>
        <taxon>Paracoccaceae</taxon>
        <taxon>Rhodovulum</taxon>
    </lineage>
</organism>
<feature type="domain" description="MannoseP isomerase/GMP-like beta-helix" evidence="11">
    <location>
        <begin position="315"/>
        <end position="347"/>
    </location>
</feature>
<protein>
    <recommendedName>
        <fullName evidence="2">mannose-1-phosphate guanylyltransferase</fullName>
        <ecNumber evidence="2">2.7.7.13</ecNumber>
    </recommendedName>
</protein>
<keyword evidence="12" id="KW-0413">Isomerase</keyword>
<dbReference type="GO" id="GO:0004475">
    <property type="term" value="F:mannose-1-phosphate guanylyltransferase (GTP) activity"/>
    <property type="evidence" value="ECO:0007669"/>
    <property type="project" value="UniProtKB-EC"/>
</dbReference>
<evidence type="ECO:0000256" key="5">
    <source>
        <dbReference type="ARBA" id="ARBA00022741"/>
    </source>
</evidence>
<dbReference type="CDD" id="cd02213">
    <property type="entry name" value="cupin_PMI_typeII_C"/>
    <property type="match status" value="1"/>
</dbReference>
<reference evidence="12 13" key="1">
    <citation type="submission" date="2019-03" db="EMBL/GenBank/DDBJ databases">
        <title>Genomic Encyclopedia of Type Strains, Phase IV (KMG-IV): sequencing the most valuable type-strain genomes for metagenomic binning, comparative biology and taxonomic classification.</title>
        <authorList>
            <person name="Goeker M."/>
        </authorList>
    </citation>
    <scope>NUCLEOTIDE SEQUENCE [LARGE SCALE GENOMIC DNA]</scope>
    <source>
        <strain evidence="12 13">DSM 21153</strain>
    </source>
</reference>
<sequence>MIHPVILCGGSGTRLWPSSRKAHPKQFAPLIGDESLYQQTLRRFAGPDFAPPLIMTGEEFRFMAAEQAAALGLSDAKVVIEPVARDTAPAILTAALILADDPEARMLVAPSDHVIGDLPGFLCAVAAGTGAARDGCLVTFGVPPDRPETGYGYLELAAEPVPGETVSLKSFREKPDQETAEAFLAAGTYLWNAGIFLFRVADVIAAFEAHAPDLVAPCRAAIAQGRADLGFLRLDAEGYGQAQAISFDYAIMEKAEQVAAVPLTGGWSDLGSWDAIWQARAPDADGVATDGPVTAIECSDSYLRSEEDGMQLVGLGLSGIVAVAMRDAVLVADKSRAQDVKAVVSALRAAKVAQADEYPRFHRPWGWYETLCLGGRFQVKRIMVKPGGVLSLQSHMHRSEHWIVVEGTAEVTIGEDVRLVTENQSVYIPLGTVHRMANRGRLPMYLIEVQTGSYLGEDDIIRYQDIYDRG</sequence>
<dbReference type="GO" id="GO:0005525">
    <property type="term" value="F:GTP binding"/>
    <property type="evidence" value="ECO:0007669"/>
    <property type="project" value="UniProtKB-KW"/>
</dbReference>
<dbReference type="Pfam" id="PF01050">
    <property type="entry name" value="MannoseP_isomer"/>
    <property type="match status" value="1"/>
</dbReference>
<dbReference type="AlphaFoldDB" id="A0A4R1YI57"/>
<evidence type="ECO:0000259" key="9">
    <source>
        <dbReference type="Pfam" id="PF00483"/>
    </source>
</evidence>
<dbReference type="InterPro" id="IPR029044">
    <property type="entry name" value="Nucleotide-diphossugar_trans"/>
</dbReference>
<dbReference type="GO" id="GO:0000271">
    <property type="term" value="P:polysaccharide biosynthetic process"/>
    <property type="evidence" value="ECO:0007669"/>
    <property type="project" value="InterPro"/>
</dbReference>
<dbReference type="RefSeq" id="WP_132696838.1">
    <property type="nucleotide sequence ID" value="NZ_SLVM01000036.1"/>
</dbReference>
<dbReference type="Gene3D" id="2.60.120.10">
    <property type="entry name" value="Jelly Rolls"/>
    <property type="match status" value="1"/>
</dbReference>
<evidence type="ECO:0000256" key="1">
    <source>
        <dbReference type="ARBA" id="ARBA00006115"/>
    </source>
</evidence>
<comment type="caution">
    <text evidence="12">The sequence shown here is derived from an EMBL/GenBank/DDBJ whole genome shotgun (WGS) entry which is preliminary data.</text>
</comment>
<name>A0A4R1YI57_9RHOB</name>
<dbReference type="GO" id="GO:0016853">
    <property type="term" value="F:isomerase activity"/>
    <property type="evidence" value="ECO:0007669"/>
    <property type="project" value="UniProtKB-KW"/>
</dbReference>
<dbReference type="InterPro" id="IPR014710">
    <property type="entry name" value="RmlC-like_jellyroll"/>
</dbReference>
<dbReference type="PANTHER" id="PTHR46390">
    <property type="entry name" value="MANNOSE-1-PHOSPHATE GUANYLYLTRANSFERASE"/>
    <property type="match status" value="1"/>
</dbReference>
<dbReference type="InterPro" id="IPR006375">
    <property type="entry name" value="Man1P_GuaTrfase/Man6P_Isoase"/>
</dbReference>
<dbReference type="FunFam" id="2.60.120.10:FF:000032">
    <property type="entry name" value="Mannose-1-phosphate guanylyltransferase/mannose-6-phosphate isomerase"/>
    <property type="match status" value="1"/>
</dbReference>
<dbReference type="InterPro" id="IPR011051">
    <property type="entry name" value="RmlC_Cupin_sf"/>
</dbReference>
<keyword evidence="4 12" id="KW-0548">Nucleotidyltransferase</keyword>
<dbReference type="SUPFAM" id="SSF53448">
    <property type="entry name" value="Nucleotide-diphospho-sugar transferases"/>
    <property type="match status" value="1"/>
</dbReference>
<dbReference type="Pfam" id="PF22640">
    <property type="entry name" value="ManC_GMP_beta-helix"/>
    <property type="match status" value="1"/>
</dbReference>
<comment type="similarity">
    <text evidence="1 8">Belongs to the mannose-6-phosphate isomerase type 2 family.</text>
</comment>
<dbReference type="PANTHER" id="PTHR46390:SF1">
    <property type="entry name" value="MANNOSE-1-PHOSPHATE GUANYLYLTRANSFERASE"/>
    <property type="match status" value="1"/>
</dbReference>
<keyword evidence="13" id="KW-1185">Reference proteome</keyword>
<dbReference type="InterPro" id="IPR005835">
    <property type="entry name" value="NTP_transferase_dom"/>
</dbReference>
<evidence type="ECO:0000256" key="4">
    <source>
        <dbReference type="ARBA" id="ARBA00022695"/>
    </source>
</evidence>
<dbReference type="InterPro" id="IPR054566">
    <property type="entry name" value="ManC/GMP-like_b-helix"/>
</dbReference>
<dbReference type="SUPFAM" id="SSF51182">
    <property type="entry name" value="RmlC-like cupins"/>
    <property type="match status" value="1"/>
</dbReference>
<dbReference type="GO" id="GO:0009298">
    <property type="term" value="P:GDP-mannose biosynthetic process"/>
    <property type="evidence" value="ECO:0007669"/>
    <property type="project" value="TreeGrafter"/>
</dbReference>
<keyword evidence="3 12" id="KW-0808">Transferase</keyword>
<gene>
    <name evidence="12" type="ORF">EV216_13628</name>
</gene>
<dbReference type="InterPro" id="IPR001538">
    <property type="entry name" value="Man6P_isomerase-2_C"/>
</dbReference>
<dbReference type="InterPro" id="IPR051161">
    <property type="entry name" value="Mannose-6P_isomerase_type2"/>
</dbReference>
<dbReference type="EMBL" id="SLVM01000036">
    <property type="protein sequence ID" value="TCM75900.1"/>
    <property type="molecule type" value="Genomic_DNA"/>
</dbReference>
<dbReference type="NCBIfam" id="TIGR01479">
    <property type="entry name" value="GMP_PMI"/>
    <property type="match status" value="1"/>
</dbReference>
<dbReference type="OrthoDB" id="9806359at2"/>
<evidence type="ECO:0000256" key="6">
    <source>
        <dbReference type="ARBA" id="ARBA00023134"/>
    </source>
</evidence>
<accession>A0A4R1YI57</accession>
<evidence type="ECO:0000256" key="7">
    <source>
        <dbReference type="ARBA" id="ARBA00047343"/>
    </source>
</evidence>
<comment type="catalytic activity">
    <reaction evidence="7">
        <text>alpha-D-mannose 1-phosphate + GTP + H(+) = GDP-alpha-D-mannose + diphosphate</text>
        <dbReference type="Rhea" id="RHEA:15229"/>
        <dbReference type="ChEBI" id="CHEBI:15378"/>
        <dbReference type="ChEBI" id="CHEBI:33019"/>
        <dbReference type="ChEBI" id="CHEBI:37565"/>
        <dbReference type="ChEBI" id="CHEBI:57527"/>
        <dbReference type="ChEBI" id="CHEBI:58409"/>
        <dbReference type="EC" id="2.7.7.13"/>
    </reaction>
</comment>
<keyword evidence="6" id="KW-0342">GTP-binding</keyword>
<evidence type="ECO:0000256" key="8">
    <source>
        <dbReference type="RuleBase" id="RU004190"/>
    </source>
</evidence>
<evidence type="ECO:0000313" key="12">
    <source>
        <dbReference type="EMBL" id="TCM75900.1"/>
    </source>
</evidence>
<keyword evidence="5" id="KW-0547">Nucleotide-binding</keyword>
<feature type="domain" description="Nucleotidyl transferase" evidence="9">
    <location>
        <begin position="4"/>
        <end position="282"/>
    </location>
</feature>
<dbReference type="InterPro" id="IPR049577">
    <property type="entry name" value="GMPP_N"/>
</dbReference>
<proteinExistence type="inferred from homology"/>
<evidence type="ECO:0000259" key="10">
    <source>
        <dbReference type="Pfam" id="PF01050"/>
    </source>
</evidence>
<evidence type="ECO:0000256" key="2">
    <source>
        <dbReference type="ARBA" id="ARBA00012387"/>
    </source>
</evidence>
<dbReference type="EC" id="2.7.7.13" evidence="2"/>